<evidence type="ECO:0000256" key="6">
    <source>
        <dbReference type="ARBA" id="ARBA00022962"/>
    </source>
</evidence>
<comment type="pathway">
    <text evidence="1 7 8">Purine metabolism; IMP biosynthesis via de novo pathway; N(1)-(5-phospho-D-ribosyl)glycinamide from 5-phospho-alpha-D-ribose 1-diphosphate: step 1/2.</text>
</comment>
<dbReference type="InterPro" id="IPR029057">
    <property type="entry name" value="PRTase-like"/>
</dbReference>
<evidence type="ECO:0000256" key="1">
    <source>
        <dbReference type="ARBA" id="ARBA00005209"/>
    </source>
</evidence>
<feature type="binding site" evidence="7">
    <location>
        <position position="268"/>
    </location>
    <ligand>
        <name>[4Fe-4S] cluster</name>
        <dbReference type="ChEBI" id="CHEBI:49883"/>
    </ligand>
</feature>
<keyword evidence="3 7" id="KW-0328">Glycosyltransferase</keyword>
<dbReference type="PANTHER" id="PTHR11907">
    <property type="entry name" value="AMIDOPHOSPHORIBOSYLTRANSFERASE"/>
    <property type="match status" value="1"/>
</dbReference>
<protein>
    <recommendedName>
        <fullName evidence="7">Amidophosphoribosyltransferase</fullName>
        <shortName evidence="7">ATase</shortName>
        <ecNumber evidence="7">2.4.2.14</ecNumber>
    </recommendedName>
    <alternativeName>
        <fullName evidence="7">Glutamine phosphoribosylpyrophosphate amidotransferase</fullName>
        <shortName evidence="7">GPATase</shortName>
    </alternativeName>
</protein>
<dbReference type="Pfam" id="PF00156">
    <property type="entry name" value="Pribosyltran"/>
    <property type="match status" value="1"/>
</dbReference>
<feature type="binding site" evidence="7">
    <location>
        <position position="378"/>
    </location>
    <ligand>
        <name>Mg(2+)</name>
        <dbReference type="ChEBI" id="CHEBI:18420"/>
    </ligand>
</feature>
<keyword evidence="7" id="KW-0479">Metal-binding</keyword>
<dbReference type="InterPro" id="IPR017932">
    <property type="entry name" value="GATase_2_dom"/>
</dbReference>
<dbReference type="HAMAP" id="MF_01931">
    <property type="entry name" value="PurF"/>
    <property type="match status" value="1"/>
</dbReference>
<dbReference type="GO" id="GO:0004044">
    <property type="term" value="F:amidophosphoribosyltransferase activity"/>
    <property type="evidence" value="ECO:0007669"/>
    <property type="project" value="UniProtKB-EC"/>
</dbReference>
<evidence type="ECO:0000256" key="8">
    <source>
        <dbReference type="PIRNR" id="PIRNR000485"/>
    </source>
</evidence>
<keyword evidence="4 7" id="KW-0808">Transferase</keyword>
<feature type="binding site" evidence="7">
    <location>
        <position position="473"/>
    </location>
    <ligand>
        <name>[4Fe-4S] cluster</name>
        <dbReference type="ChEBI" id="CHEBI:49883"/>
    </ligand>
</feature>
<dbReference type="SUPFAM" id="SSF53271">
    <property type="entry name" value="PRTase-like"/>
    <property type="match status" value="1"/>
</dbReference>
<comment type="catalytic activity">
    <reaction evidence="7 8">
        <text>5-phospho-beta-D-ribosylamine + L-glutamate + diphosphate = 5-phospho-alpha-D-ribose 1-diphosphate + L-glutamine + H2O</text>
        <dbReference type="Rhea" id="RHEA:14905"/>
        <dbReference type="ChEBI" id="CHEBI:15377"/>
        <dbReference type="ChEBI" id="CHEBI:29985"/>
        <dbReference type="ChEBI" id="CHEBI:33019"/>
        <dbReference type="ChEBI" id="CHEBI:58017"/>
        <dbReference type="ChEBI" id="CHEBI:58359"/>
        <dbReference type="ChEBI" id="CHEBI:58681"/>
        <dbReference type="EC" id="2.4.2.14"/>
    </reaction>
</comment>
<feature type="region of interest" description="Disordered" evidence="9">
    <location>
        <begin position="1"/>
        <end position="23"/>
    </location>
</feature>
<feature type="binding site" evidence="7">
    <location>
        <position position="315"/>
    </location>
    <ligand>
        <name>Mg(2+)</name>
        <dbReference type="ChEBI" id="CHEBI:18420"/>
    </ligand>
</feature>
<dbReference type="SUPFAM" id="SSF56235">
    <property type="entry name" value="N-terminal nucleophile aminohydrolases (Ntn hydrolases)"/>
    <property type="match status" value="1"/>
</dbReference>
<name>A0ABS8KPK2_9HYPH</name>
<dbReference type="PROSITE" id="PS51278">
    <property type="entry name" value="GATASE_TYPE_2"/>
    <property type="match status" value="1"/>
</dbReference>
<keyword evidence="7" id="KW-0004">4Fe-4S</keyword>
<comment type="cofactor">
    <cofactor evidence="7">
        <name>Mg(2+)</name>
        <dbReference type="ChEBI" id="CHEBI:18420"/>
    </cofactor>
    <text evidence="7">Binds 1 Mg(2+) ion per subunit.</text>
</comment>
<dbReference type="Proteomes" id="UP001198862">
    <property type="component" value="Unassembled WGS sequence"/>
</dbReference>
<keyword evidence="5 7" id="KW-0658">Purine biosynthesis</keyword>
<dbReference type="InterPro" id="IPR029055">
    <property type="entry name" value="Ntn_hydrolases_N"/>
</dbReference>
<feature type="domain" description="Glutamine amidotransferase type-2" evidence="10">
    <location>
        <begin position="33"/>
        <end position="252"/>
    </location>
</feature>
<comment type="function">
    <text evidence="7">Catalyzes the formation of phosphoribosylamine from phosphoribosylpyrophosphate (PRPP) and glutamine.</text>
</comment>
<dbReference type="EC" id="2.4.2.14" evidence="7"/>
<evidence type="ECO:0000313" key="12">
    <source>
        <dbReference type="Proteomes" id="UP001198862"/>
    </source>
</evidence>
<dbReference type="InterPro" id="IPR035584">
    <property type="entry name" value="PurF_N"/>
</dbReference>
<evidence type="ECO:0000256" key="4">
    <source>
        <dbReference type="ARBA" id="ARBA00022679"/>
    </source>
</evidence>
<dbReference type="CDD" id="cd06223">
    <property type="entry name" value="PRTases_typeI"/>
    <property type="match status" value="1"/>
</dbReference>
<keyword evidence="7" id="KW-0460">Magnesium</keyword>
<dbReference type="Gene3D" id="3.60.20.10">
    <property type="entry name" value="Glutamine Phosphoribosylpyrophosphate, subunit 1, domain 1"/>
    <property type="match status" value="1"/>
</dbReference>
<evidence type="ECO:0000313" key="11">
    <source>
        <dbReference type="EMBL" id="MCC8427982.1"/>
    </source>
</evidence>
<accession>A0ABS8KPK2</accession>
<evidence type="ECO:0000259" key="10">
    <source>
        <dbReference type="PROSITE" id="PS51278"/>
    </source>
</evidence>
<dbReference type="EMBL" id="JAJISD010000001">
    <property type="protein sequence ID" value="MCC8427982.1"/>
    <property type="molecule type" value="Genomic_DNA"/>
</dbReference>
<keyword evidence="6 7" id="KW-0315">Glutamine amidotransferase</keyword>
<feature type="binding site" evidence="7">
    <location>
        <position position="377"/>
    </location>
    <ligand>
        <name>Mg(2+)</name>
        <dbReference type="ChEBI" id="CHEBI:18420"/>
    </ligand>
</feature>
<keyword evidence="7" id="KW-0408">Iron</keyword>
<dbReference type="Pfam" id="PF13537">
    <property type="entry name" value="GATase_7"/>
    <property type="match status" value="1"/>
</dbReference>
<dbReference type="RefSeq" id="WP_230549187.1">
    <property type="nucleotide sequence ID" value="NZ_JAJISD010000001.1"/>
</dbReference>
<keyword evidence="12" id="KW-1185">Reference proteome</keyword>
<evidence type="ECO:0000256" key="2">
    <source>
        <dbReference type="ARBA" id="ARBA00010138"/>
    </source>
</evidence>
<dbReference type="NCBIfam" id="TIGR01134">
    <property type="entry name" value="purF"/>
    <property type="match status" value="1"/>
</dbReference>
<comment type="similarity">
    <text evidence="2 7 8">In the C-terminal section; belongs to the purine/pyrimidine phosphoribosyltransferase family.</text>
</comment>
<evidence type="ECO:0000256" key="7">
    <source>
        <dbReference type="HAMAP-Rule" id="MF_01931"/>
    </source>
</evidence>
<keyword evidence="7" id="KW-0411">Iron-sulfur</keyword>
<feature type="active site" description="Nucleophile" evidence="7">
    <location>
        <position position="33"/>
    </location>
</feature>
<dbReference type="InterPro" id="IPR005854">
    <property type="entry name" value="PurF"/>
</dbReference>
<evidence type="ECO:0000256" key="3">
    <source>
        <dbReference type="ARBA" id="ARBA00022676"/>
    </source>
</evidence>
<proteinExistence type="inferred from homology"/>
<sequence length="500" mass="54328">MASGRHPSYNPAVLSTPKRSDDDDRLDKFHEECALFGIYGTSDAAAHSALGLHALQHRGQEASGIVTFDGRHFHNHRAAGLVGDIFGTQAVMEKLVGYSAIGHNRYATTGGSSDRNIQPIFADFDFGGLALAHNGNLTNAYLLRKELVRIGCLFQSTTDTEVINHLIARSNYSTVVDRLIDALGRVKGAYSLLLLTNEALIGVRDPMGVRPLVIGRLDDAWILTSESCALDIIGARFVRDVEPGEIVIADGNGLRSIKPFAKQKRRFCVFEHIYFARPDSKVEGIGVYDARKNIGRELAKESPIPADVVVPVPDSGVPAAIGYAAQSGLPFELGIIRNHYVGRTFIEPADHIRHLGVRLKHNANRAHIEGKRVILVDDSIVRGTTSMKIVEMVRNAGAKEVHMRIAAPPTTDPCFYGIDTPDKDKLLASRYDVAGMAKFIGVDSLAFVSIDGLYRAMGLPGRDAASPAFCDACFTGDYPIDLDDVLGVEDRQLSLLVESA</sequence>
<evidence type="ECO:0000256" key="9">
    <source>
        <dbReference type="SAM" id="MobiDB-lite"/>
    </source>
</evidence>
<feature type="binding site" evidence="7">
    <location>
        <position position="470"/>
    </location>
    <ligand>
        <name>[4Fe-4S] cluster</name>
        <dbReference type="ChEBI" id="CHEBI:49883"/>
    </ligand>
</feature>
<comment type="caution">
    <text evidence="11">The sequence shown here is derived from an EMBL/GenBank/DDBJ whole genome shotgun (WGS) entry which is preliminary data.</text>
</comment>
<dbReference type="InterPro" id="IPR000836">
    <property type="entry name" value="PRTase_dom"/>
</dbReference>
<dbReference type="CDD" id="cd00715">
    <property type="entry name" value="GPATase_N"/>
    <property type="match status" value="1"/>
</dbReference>
<evidence type="ECO:0000256" key="5">
    <source>
        <dbReference type="ARBA" id="ARBA00022755"/>
    </source>
</evidence>
<gene>
    <name evidence="7 11" type="primary">purF</name>
    <name evidence="11" type="ORF">LJ725_03325</name>
</gene>
<dbReference type="PIRSF" id="PIRSF000485">
    <property type="entry name" value="Amd_phspho_trans"/>
    <property type="match status" value="1"/>
</dbReference>
<feature type="binding site" evidence="7">
    <location>
        <position position="414"/>
    </location>
    <ligand>
        <name>[4Fe-4S] cluster</name>
        <dbReference type="ChEBI" id="CHEBI:49883"/>
    </ligand>
</feature>
<comment type="cofactor">
    <cofactor evidence="7">
        <name>[4Fe-4S] cluster</name>
        <dbReference type="ChEBI" id="CHEBI:49883"/>
    </cofactor>
    <text evidence="7">Binds 1 [4Fe-4S] cluster per subunit.</text>
</comment>
<organism evidence="11 12">
    <name type="scientific">Reyranella aquatilis</name>
    <dbReference type="NCBI Taxonomy" id="2035356"/>
    <lineage>
        <taxon>Bacteria</taxon>
        <taxon>Pseudomonadati</taxon>
        <taxon>Pseudomonadota</taxon>
        <taxon>Alphaproteobacteria</taxon>
        <taxon>Hyphomicrobiales</taxon>
        <taxon>Reyranellaceae</taxon>
        <taxon>Reyranella</taxon>
    </lineage>
</organism>
<reference evidence="11 12" key="1">
    <citation type="submission" date="2021-11" db="EMBL/GenBank/DDBJ databases">
        <authorList>
            <person name="Lee D.-H."/>
            <person name="Kim S.-B."/>
        </authorList>
    </citation>
    <scope>NUCLEOTIDE SEQUENCE [LARGE SCALE GENOMIC DNA]</scope>
    <source>
        <strain evidence="11 12">KCTC 52223</strain>
    </source>
</reference>
<dbReference type="Gene3D" id="3.40.50.2020">
    <property type="match status" value="1"/>
</dbReference>